<evidence type="ECO:0000256" key="3">
    <source>
        <dbReference type="ARBA" id="ARBA00023136"/>
    </source>
</evidence>
<evidence type="ECO:0000256" key="2">
    <source>
        <dbReference type="ARBA" id="ARBA00022729"/>
    </source>
</evidence>
<evidence type="ECO:0000256" key="6">
    <source>
        <dbReference type="PIRNR" id="PIRNR002854"/>
    </source>
</evidence>
<dbReference type="PANTHER" id="PTHR30429">
    <property type="entry name" value="D-METHIONINE-BINDING LIPOPROTEIN METQ"/>
    <property type="match status" value="1"/>
</dbReference>
<dbReference type="EMBL" id="CP132968">
    <property type="protein sequence ID" value="WMD17348.1"/>
    <property type="molecule type" value="Genomic_DNA"/>
</dbReference>
<reference evidence="9" key="1">
    <citation type="submission" date="2023-08" db="EMBL/GenBank/DDBJ databases">
        <title>Complete Genome Sequences of butyrate producing Anaerostipes hadrus strains BA1 and GIF7 isolated from the terminal ileum of a healthy lean male.</title>
        <authorList>
            <person name="Low A."/>
            <person name="Sheludchenko M."/>
            <person name="Cheng H.E."/>
            <person name="Koh X.Q."/>
            <person name="Lee J."/>
        </authorList>
    </citation>
    <scope>NUCLEOTIDE SEQUENCE</scope>
    <source>
        <strain evidence="9">BA1</strain>
    </source>
</reference>
<evidence type="ECO:0000256" key="4">
    <source>
        <dbReference type="ARBA" id="ARBA00023139"/>
    </source>
</evidence>
<dbReference type="GO" id="GO:0016020">
    <property type="term" value="C:membrane"/>
    <property type="evidence" value="ECO:0007669"/>
    <property type="project" value="UniProtKB-SubCell"/>
</dbReference>
<dbReference type="PANTHER" id="PTHR30429:SF0">
    <property type="entry name" value="METHIONINE-BINDING LIPOPROTEIN METQ"/>
    <property type="match status" value="1"/>
</dbReference>
<organism evidence="9 10">
    <name type="scientific">Anaerostipes hadrus</name>
    <dbReference type="NCBI Taxonomy" id="649756"/>
    <lineage>
        <taxon>Bacteria</taxon>
        <taxon>Bacillati</taxon>
        <taxon>Bacillota</taxon>
        <taxon>Clostridia</taxon>
        <taxon>Lachnospirales</taxon>
        <taxon>Lachnospiraceae</taxon>
        <taxon>Anaerostipes</taxon>
    </lineage>
</organism>
<accession>A0AAQ3JKJ7</accession>
<comment type="subcellular location">
    <subcellularLocation>
        <location evidence="1">Membrane</location>
        <topology evidence="1">Lipid-anchor</topology>
    </subcellularLocation>
</comment>
<feature type="lipid moiety-binding region" description="S-diacylglycerol cysteine" evidence="7">
    <location>
        <position position="26"/>
    </location>
</feature>
<protein>
    <recommendedName>
        <fullName evidence="6">Lipoprotein</fullName>
    </recommendedName>
</protein>
<dbReference type="RefSeq" id="WP_288755609.1">
    <property type="nucleotide sequence ID" value="NZ_CP132968.1"/>
</dbReference>
<dbReference type="Gene3D" id="3.40.190.10">
    <property type="entry name" value="Periplasmic binding protein-like II"/>
    <property type="match status" value="2"/>
</dbReference>
<dbReference type="Proteomes" id="UP001243496">
    <property type="component" value="Chromosome"/>
</dbReference>
<dbReference type="Pfam" id="PF03180">
    <property type="entry name" value="Lipoprotein_9"/>
    <property type="match status" value="1"/>
</dbReference>
<feature type="chain" id="PRO_5042859207" description="Lipoprotein" evidence="8">
    <location>
        <begin position="25"/>
        <end position="280"/>
    </location>
</feature>
<evidence type="ECO:0000256" key="5">
    <source>
        <dbReference type="ARBA" id="ARBA00023288"/>
    </source>
</evidence>
<dbReference type="PIRSF" id="PIRSF002854">
    <property type="entry name" value="MetQ"/>
    <property type="match status" value="1"/>
</dbReference>
<evidence type="ECO:0000256" key="7">
    <source>
        <dbReference type="PIRSR" id="PIRSR002854-1"/>
    </source>
</evidence>
<proteinExistence type="inferred from homology"/>
<dbReference type="GeneID" id="92740629"/>
<evidence type="ECO:0000313" key="10">
    <source>
        <dbReference type="Proteomes" id="UP001243496"/>
    </source>
</evidence>
<dbReference type="InterPro" id="IPR004872">
    <property type="entry name" value="Lipoprotein_NlpA"/>
</dbReference>
<dbReference type="PROSITE" id="PS51257">
    <property type="entry name" value="PROKAR_LIPOPROTEIN"/>
    <property type="match status" value="1"/>
</dbReference>
<feature type="signal peptide" evidence="8">
    <location>
        <begin position="1"/>
        <end position="24"/>
    </location>
</feature>
<evidence type="ECO:0000313" key="9">
    <source>
        <dbReference type="EMBL" id="WMD17348.1"/>
    </source>
</evidence>
<dbReference type="SUPFAM" id="SSF53850">
    <property type="entry name" value="Periplasmic binding protein-like II"/>
    <property type="match status" value="1"/>
</dbReference>
<comment type="similarity">
    <text evidence="6">Belongs to the nlpA lipoprotein family.</text>
</comment>
<evidence type="ECO:0000256" key="8">
    <source>
        <dbReference type="SAM" id="SignalP"/>
    </source>
</evidence>
<keyword evidence="3" id="KW-0472">Membrane</keyword>
<dbReference type="CDD" id="cd13597">
    <property type="entry name" value="PBP2_lipoprotein_Tp32"/>
    <property type="match status" value="1"/>
</dbReference>
<evidence type="ECO:0000256" key="1">
    <source>
        <dbReference type="ARBA" id="ARBA00004635"/>
    </source>
</evidence>
<name>A0AAQ3JKJ7_ANAHA</name>
<sequence length="280" mass="30128">MRKGTLKKALALALTGVVLVGAFAGCGAKKDSGDKKETKKIVIGASPSPHADILKVAKKELKKEGYELEIKEYSDYVQPNTALESGDLDANYFQHKPYLDDFNKQKKTHLVSAGTIHYEPFGIFPGKTKTLKALKNGATVAVPNDTTNEARALLLLQDQGLIKLKDGAGLTATKKDIVENKKDLAIKEIEAAQIPRSLKDVDIAVVNGNYALEAGLKVNKDALATEDADSIGAKTYGNVVAVKKGNEKTDATKALIKALKSDTVKKYINDKYDGAVVPLF</sequence>
<gene>
    <name evidence="9" type="ORF">RBI15_04455</name>
</gene>
<dbReference type="AlphaFoldDB" id="A0AAQ3JKJ7"/>
<keyword evidence="5 6" id="KW-0449">Lipoprotein</keyword>
<keyword evidence="4" id="KW-0564">Palmitate</keyword>
<keyword evidence="2 8" id="KW-0732">Signal</keyword>